<dbReference type="EMBL" id="JAIWYP010000004">
    <property type="protein sequence ID" value="KAH3832783.1"/>
    <property type="molecule type" value="Genomic_DNA"/>
</dbReference>
<dbReference type="AlphaFoldDB" id="A0A9D4QI30"/>
<proteinExistence type="predicted"/>
<gene>
    <name evidence="2" type="ORF">DPMN_106078</name>
</gene>
<sequence length="109" mass="12196">MTQLTVNVRLNKTEIVKIAAQLMKIWLFKAMHPWRDRVFKWWCWSPLLWNSEVDSDEAYGSVAATSSSNAVPSTSRLLGSVVATRLSTSAPSTSRLPGTVKPPVHQRQS</sequence>
<comment type="caution">
    <text evidence="2">The sequence shown here is derived from an EMBL/GenBank/DDBJ whole genome shotgun (WGS) entry which is preliminary data.</text>
</comment>
<evidence type="ECO:0000256" key="1">
    <source>
        <dbReference type="SAM" id="MobiDB-lite"/>
    </source>
</evidence>
<reference evidence="2" key="2">
    <citation type="submission" date="2020-11" db="EMBL/GenBank/DDBJ databases">
        <authorList>
            <person name="McCartney M.A."/>
            <person name="Auch B."/>
            <person name="Kono T."/>
            <person name="Mallez S."/>
            <person name="Becker A."/>
            <person name="Gohl D.M."/>
            <person name="Silverstein K.A.T."/>
            <person name="Koren S."/>
            <person name="Bechman K.B."/>
            <person name="Herman A."/>
            <person name="Abrahante J.E."/>
            <person name="Garbe J."/>
        </authorList>
    </citation>
    <scope>NUCLEOTIDE SEQUENCE</scope>
    <source>
        <strain evidence="2">Duluth1</strain>
        <tissue evidence="2">Whole animal</tissue>
    </source>
</reference>
<dbReference type="Proteomes" id="UP000828390">
    <property type="component" value="Unassembled WGS sequence"/>
</dbReference>
<feature type="region of interest" description="Disordered" evidence="1">
    <location>
        <begin position="88"/>
        <end position="109"/>
    </location>
</feature>
<accession>A0A9D4QI30</accession>
<organism evidence="2 3">
    <name type="scientific">Dreissena polymorpha</name>
    <name type="common">Zebra mussel</name>
    <name type="synonym">Mytilus polymorpha</name>
    <dbReference type="NCBI Taxonomy" id="45954"/>
    <lineage>
        <taxon>Eukaryota</taxon>
        <taxon>Metazoa</taxon>
        <taxon>Spiralia</taxon>
        <taxon>Lophotrochozoa</taxon>
        <taxon>Mollusca</taxon>
        <taxon>Bivalvia</taxon>
        <taxon>Autobranchia</taxon>
        <taxon>Heteroconchia</taxon>
        <taxon>Euheterodonta</taxon>
        <taxon>Imparidentia</taxon>
        <taxon>Neoheterodontei</taxon>
        <taxon>Myida</taxon>
        <taxon>Dreissenoidea</taxon>
        <taxon>Dreissenidae</taxon>
        <taxon>Dreissena</taxon>
    </lineage>
</organism>
<evidence type="ECO:0000313" key="3">
    <source>
        <dbReference type="Proteomes" id="UP000828390"/>
    </source>
</evidence>
<evidence type="ECO:0000313" key="2">
    <source>
        <dbReference type="EMBL" id="KAH3832783.1"/>
    </source>
</evidence>
<protein>
    <submittedName>
        <fullName evidence="2">Uncharacterized protein</fullName>
    </submittedName>
</protein>
<keyword evidence="3" id="KW-1185">Reference proteome</keyword>
<name>A0A9D4QI30_DREPO</name>
<reference evidence="2" key="1">
    <citation type="journal article" date="2019" name="bioRxiv">
        <title>The Genome of the Zebra Mussel, Dreissena polymorpha: A Resource for Invasive Species Research.</title>
        <authorList>
            <person name="McCartney M.A."/>
            <person name="Auch B."/>
            <person name="Kono T."/>
            <person name="Mallez S."/>
            <person name="Zhang Y."/>
            <person name="Obille A."/>
            <person name="Becker A."/>
            <person name="Abrahante J.E."/>
            <person name="Garbe J."/>
            <person name="Badalamenti J.P."/>
            <person name="Herman A."/>
            <person name="Mangelson H."/>
            <person name="Liachko I."/>
            <person name="Sullivan S."/>
            <person name="Sone E.D."/>
            <person name="Koren S."/>
            <person name="Silverstein K.A.T."/>
            <person name="Beckman K.B."/>
            <person name="Gohl D.M."/>
        </authorList>
    </citation>
    <scope>NUCLEOTIDE SEQUENCE</scope>
    <source>
        <strain evidence="2">Duluth1</strain>
        <tissue evidence="2">Whole animal</tissue>
    </source>
</reference>